<dbReference type="Gene3D" id="2.60.40.2500">
    <property type="match status" value="1"/>
</dbReference>
<dbReference type="Pfam" id="PF03524">
    <property type="entry name" value="CagX"/>
    <property type="match status" value="1"/>
</dbReference>
<evidence type="ECO:0000256" key="1">
    <source>
        <dbReference type="ARBA" id="ARBA00006135"/>
    </source>
</evidence>
<name>A0A927FGK8_9BURK</name>
<dbReference type="InterPro" id="IPR038161">
    <property type="entry name" value="VirB9/CagX/TrbG_C_sf"/>
</dbReference>
<proteinExistence type="inferred from homology"/>
<evidence type="ECO:0000256" key="4">
    <source>
        <dbReference type="SAM" id="SignalP"/>
    </source>
</evidence>
<dbReference type="CDD" id="cd06911">
    <property type="entry name" value="VirB9_CagX_TrbG"/>
    <property type="match status" value="1"/>
</dbReference>
<evidence type="ECO:0000256" key="2">
    <source>
        <dbReference type="ARBA" id="ARBA00022729"/>
    </source>
</evidence>
<feature type="chain" id="PRO_5037204759" evidence="4">
    <location>
        <begin position="28"/>
        <end position="318"/>
    </location>
</feature>
<feature type="region of interest" description="Disordered" evidence="3">
    <location>
        <begin position="168"/>
        <end position="191"/>
    </location>
</feature>
<comment type="similarity">
    <text evidence="1">Belongs to the TrbG/VirB9 family.</text>
</comment>
<dbReference type="RefSeq" id="WP_191819529.1">
    <property type="nucleotide sequence ID" value="NZ_JACYFT010000002.1"/>
</dbReference>
<comment type="caution">
    <text evidence="5">The sequence shown here is derived from an EMBL/GenBank/DDBJ whole genome shotgun (WGS) entry which is preliminary data.</text>
</comment>
<sequence>MNRIWYRFVSIRRLVISTAISSVTSHAAIFPTPSPSDRRVAFADYKSDDVIVIATSLGVVTRIVLGHDEKILRAPDTGFPSNCDEPSLEWCIRAETGQNQITVKPRKGATQNNVEVSTDKRDYSFVLHRMDGAEKSKNVFYRVILRHPMPVPPSSHVSLVPAAGTGAEAASSAMDGPSAKTPADAKARNYPRPSVRNVSYSVKAEGNAASLLPSVIFDDGRFTYLKFPRAVEVPAVFVVDDSGQEVRVAFHSERLLADPNQPGDEVENDYLVIRRVARSLRLRMGTLVAEVLNDRFDAQGIETFNGTTTPMLRREAKP</sequence>
<organism evidence="5 6">
    <name type="scientific">Limnohabitans radicicola</name>
    <dbReference type="NCBI Taxonomy" id="2771427"/>
    <lineage>
        <taxon>Bacteria</taxon>
        <taxon>Pseudomonadati</taxon>
        <taxon>Pseudomonadota</taxon>
        <taxon>Betaproteobacteria</taxon>
        <taxon>Burkholderiales</taxon>
        <taxon>Comamonadaceae</taxon>
        <taxon>Limnohabitans</taxon>
    </lineage>
</organism>
<evidence type="ECO:0000313" key="5">
    <source>
        <dbReference type="EMBL" id="MBD8051069.1"/>
    </source>
</evidence>
<gene>
    <name evidence="5" type="ORF">IC609_10965</name>
</gene>
<dbReference type="InterPro" id="IPR033645">
    <property type="entry name" value="VirB9/CagX/TrbG_C"/>
</dbReference>
<dbReference type="AlphaFoldDB" id="A0A927FGK8"/>
<keyword evidence="6" id="KW-1185">Reference proteome</keyword>
<protein>
    <submittedName>
        <fullName evidence="5">TrbG/VirB9 family P-type conjugative transfer protein</fullName>
    </submittedName>
</protein>
<evidence type="ECO:0000256" key="3">
    <source>
        <dbReference type="SAM" id="MobiDB-lite"/>
    </source>
</evidence>
<dbReference type="InterPro" id="IPR010258">
    <property type="entry name" value="Conjugal_tfr_TrbG/VirB9/CagX"/>
</dbReference>
<reference evidence="5" key="1">
    <citation type="submission" date="2020-09" db="EMBL/GenBank/DDBJ databases">
        <title>Genome seq and assembly of Limnohabitants sp.</title>
        <authorList>
            <person name="Chhetri G."/>
        </authorList>
    </citation>
    <scope>NUCLEOTIDE SEQUENCE</scope>
    <source>
        <strain evidence="5">JUR4</strain>
    </source>
</reference>
<accession>A0A927FGK8</accession>
<keyword evidence="2 4" id="KW-0732">Signal</keyword>
<dbReference type="EMBL" id="JACYFT010000002">
    <property type="protein sequence ID" value="MBD8051069.1"/>
    <property type="molecule type" value="Genomic_DNA"/>
</dbReference>
<evidence type="ECO:0000313" key="6">
    <source>
        <dbReference type="Proteomes" id="UP000647424"/>
    </source>
</evidence>
<feature type="signal peptide" evidence="4">
    <location>
        <begin position="1"/>
        <end position="27"/>
    </location>
</feature>
<dbReference type="Proteomes" id="UP000647424">
    <property type="component" value="Unassembled WGS sequence"/>
</dbReference>